<accession>A0A9D1FV15</accession>
<name>A0A9D1FV15_9BACT</name>
<gene>
    <name evidence="1" type="ORF">IAD41_02485</name>
</gene>
<dbReference type="PANTHER" id="PTHR30441:SF8">
    <property type="entry name" value="DUF748 DOMAIN-CONTAINING PROTEIN"/>
    <property type="match status" value="1"/>
</dbReference>
<evidence type="ECO:0008006" key="3">
    <source>
        <dbReference type="Google" id="ProtNLM"/>
    </source>
</evidence>
<dbReference type="PANTHER" id="PTHR30441">
    <property type="entry name" value="DUF748 DOMAIN-CONTAINING PROTEIN"/>
    <property type="match status" value="1"/>
</dbReference>
<dbReference type="EMBL" id="DVJO01000052">
    <property type="protein sequence ID" value="HIS82458.1"/>
    <property type="molecule type" value="Genomic_DNA"/>
</dbReference>
<reference evidence="1" key="2">
    <citation type="journal article" date="2021" name="PeerJ">
        <title>Extensive microbial diversity within the chicken gut microbiome revealed by metagenomics and culture.</title>
        <authorList>
            <person name="Gilroy R."/>
            <person name="Ravi A."/>
            <person name="Getino M."/>
            <person name="Pursley I."/>
            <person name="Horton D.L."/>
            <person name="Alikhan N.F."/>
            <person name="Baker D."/>
            <person name="Gharbi K."/>
            <person name="Hall N."/>
            <person name="Watson M."/>
            <person name="Adriaenssens E.M."/>
            <person name="Foster-Nyarko E."/>
            <person name="Jarju S."/>
            <person name="Secka A."/>
            <person name="Antonio M."/>
            <person name="Oren A."/>
            <person name="Chaudhuri R.R."/>
            <person name="La Ragione R."/>
            <person name="Hildebrand F."/>
            <person name="Pallen M.J."/>
        </authorList>
    </citation>
    <scope>NUCLEOTIDE SEQUENCE</scope>
    <source>
        <strain evidence="1">CHK152-2994</strain>
    </source>
</reference>
<evidence type="ECO:0000313" key="1">
    <source>
        <dbReference type="EMBL" id="HIS82458.1"/>
    </source>
</evidence>
<dbReference type="GO" id="GO:0090313">
    <property type="term" value="P:regulation of protein targeting to membrane"/>
    <property type="evidence" value="ECO:0007669"/>
    <property type="project" value="TreeGrafter"/>
</dbReference>
<proteinExistence type="predicted"/>
<feature type="non-terminal residue" evidence="1">
    <location>
        <position position="1"/>
    </location>
</feature>
<comment type="caution">
    <text evidence="1">The sequence shown here is derived from an EMBL/GenBank/DDBJ whole genome shotgun (WGS) entry which is preliminary data.</text>
</comment>
<dbReference type="Proteomes" id="UP000824139">
    <property type="component" value="Unassembled WGS sequence"/>
</dbReference>
<reference evidence="1" key="1">
    <citation type="submission" date="2020-10" db="EMBL/GenBank/DDBJ databases">
        <authorList>
            <person name="Gilroy R."/>
        </authorList>
    </citation>
    <scope>NUCLEOTIDE SEQUENCE</scope>
    <source>
        <strain evidence="1">CHK152-2994</strain>
    </source>
</reference>
<dbReference type="GO" id="GO:0005886">
    <property type="term" value="C:plasma membrane"/>
    <property type="evidence" value="ECO:0007669"/>
    <property type="project" value="TreeGrafter"/>
</dbReference>
<evidence type="ECO:0000313" key="2">
    <source>
        <dbReference type="Proteomes" id="UP000824139"/>
    </source>
</evidence>
<sequence length="1110" mass="123609">KYYGDIIGNLEIKGDYLEPSITGNILSTNGYLEKPIPNNTPKATIKLQFRGDKTALDAHVPASQSQIVFVKGLIKLYEDKAADLNITSTQNVDLKTAQIVLNPLHQILKFDLGPVPIMDIKGKGNINLHVVGTTKDPHAWGVFNFDNTTASFLDIHNMELKNGKGSLSFDNQSTHFVTEKADLNGKPVSVDGTCTLLGELNFKVASLNQNSGDLLKIIQTSPMLKDIQSLLSPIKSADGLISVNLNLTGQIKDIYDVVFNKNIFANGKLELNNNKVTIENLPLQLKNLSGSVNFRNLDADFNISSNLDSSKIRTNGRIKDMILNTNIYSDRFTLADAARMAAPQNKKIPFLKDLATISTSFSAAYKGPIDKINYNALQVKGKVYSNRNSKSIILTDGGSFTLDKSKFSLSPIKGTFNNNPYILTADVSHILSPKQDINGYFSMSKFNLENLSSLKGLDIFPKDFNPDDFKEMKGILDLTARIRHNNLSFFTKLDDTEFVYAPKHLKVKFNSGNILLRNNTLALNKINAYAGEMPLFIDGKIYNLYKNPDLSLYINAKPTQEFFDQFFNNKAVYPIKLKGDVNLASKITGTKDRLAAKTDVKIEENSNLYYMGATIGDVNNPVKLYLDNIYTPKGVKINSFKYDKIIASQNNKNFTNTQLTSSGSVEFLPNNNLSFSNLRVKTENPTDAKIFNIIFRKPFMKQGIFTSDLLINGTTLKPKILGKLDITSIDIPFVDLTVNDVNLDFKPDKIFITSKGVLLTNRVNISAVMKNNLTTPYIIENIKLKLNDLNINKFTEAIRDFEADIYRSKTQTANAENYDLSQLVIKNAEIEAETVKVKNISAEDFKANLNLNEKMLLDVKNFEFKLAEGLVNGSIKYDFLTNRANLLMHMKDSNAQIISEALFDLHNQIYGSITGDVDLSCNAQSNDTCMSTLDGNGYFIVKQGRMPKLGSLEYLLKAGNLLKGGITGLSINSIIDLITPLKTGEFDSISGNMNIEDGIAQNINIYSNGKNLNMYLKGSYNFSNSMADMNVYGTLSNNITSVFGKVKNASLNTLLNTIPLVNKNELDPKTMAEINKIPNMDSQNIYRIFNAEIFGDINGNNYVRTFKWIK</sequence>
<dbReference type="InterPro" id="IPR052894">
    <property type="entry name" value="AsmA-related"/>
</dbReference>
<organism evidence="1 2">
    <name type="scientific">Candidatus Scatenecus faecavium</name>
    <dbReference type="NCBI Taxonomy" id="2840915"/>
    <lineage>
        <taxon>Bacteria</taxon>
        <taxon>Candidatus Scatenecus</taxon>
    </lineage>
</organism>
<protein>
    <recommendedName>
        <fullName evidence="3">AsmA-like C-terminal domain-containing protein</fullName>
    </recommendedName>
</protein>
<dbReference type="AlphaFoldDB" id="A0A9D1FV15"/>